<name>A0ABU6NZJ8_9BACI</name>
<comment type="caution">
    <text evidence="1">The sequence shown here is derived from an EMBL/GenBank/DDBJ whole genome shotgun (WGS) entry which is preliminary data.</text>
</comment>
<dbReference type="GeneID" id="301142880"/>
<dbReference type="Proteomes" id="UP001342826">
    <property type="component" value="Unassembled WGS sequence"/>
</dbReference>
<evidence type="ECO:0000313" key="1">
    <source>
        <dbReference type="EMBL" id="MED4402545.1"/>
    </source>
</evidence>
<gene>
    <name evidence="1" type="ORF">P9271_14600</name>
</gene>
<dbReference type="EMBL" id="JARTFS010000012">
    <property type="protein sequence ID" value="MED4402545.1"/>
    <property type="molecule type" value="Genomic_DNA"/>
</dbReference>
<reference evidence="1 2" key="1">
    <citation type="submission" date="2023-03" db="EMBL/GenBank/DDBJ databases">
        <title>Bacillus Genome Sequencing.</title>
        <authorList>
            <person name="Dunlap C."/>
        </authorList>
    </citation>
    <scope>NUCLEOTIDE SEQUENCE [LARGE SCALE GENOMIC DNA]</scope>
    <source>
        <strain evidence="1 2">NRS-1717</strain>
    </source>
</reference>
<dbReference type="RefSeq" id="WP_066234634.1">
    <property type="nucleotide sequence ID" value="NZ_JARTFQ010000005.1"/>
</dbReference>
<sequence>MIDDIRTDLKNVINLYKEKPYLPLWGEILYVLRRLKKEINEETTSNIFLYEAEHSVHIFYIPKDGRIFIKLPDFNILLKQDKFIDNILKGRFWPK</sequence>
<evidence type="ECO:0000313" key="2">
    <source>
        <dbReference type="Proteomes" id="UP001342826"/>
    </source>
</evidence>
<organism evidence="1 2">
    <name type="scientific">Metabacillus fastidiosus</name>
    <dbReference type="NCBI Taxonomy" id="1458"/>
    <lineage>
        <taxon>Bacteria</taxon>
        <taxon>Bacillati</taxon>
        <taxon>Bacillota</taxon>
        <taxon>Bacilli</taxon>
        <taxon>Bacillales</taxon>
        <taxon>Bacillaceae</taxon>
        <taxon>Metabacillus</taxon>
    </lineage>
</organism>
<accession>A0ABU6NZJ8</accession>
<proteinExistence type="predicted"/>
<protein>
    <submittedName>
        <fullName evidence="1">Uncharacterized protein</fullName>
    </submittedName>
</protein>
<keyword evidence="2" id="KW-1185">Reference proteome</keyword>